<evidence type="ECO:0000256" key="5">
    <source>
        <dbReference type="ARBA" id="ARBA00022741"/>
    </source>
</evidence>
<dbReference type="CDD" id="cd00082">
    <property type="entry name" value="HisKA"/>
    <property type="match status" value="1"/>
</dbReference>
<keyword evidence="4" id="KW-0808">Transferase</keyword>
<evidence type="ECO:0000256" key="8">
    <source>
        <dbReference type="ARBA" id="ARBA00023012"/>
    </source>
</evidence>
<evidence type="ECO:0000256" key="2">
    <source>
        <dbReference type="ARBA" id="ARBA00012438"/>
    </source>
</evidence>
<dbReference type="InterPro" id="IPR005467">
    <property type="entry name" value="His_kinase_dom"/>
</dbReference>
<dbReference type="GO" id="GO:0005524">
    <property type="term" value="F:ATP binding"/>
    <property type="evidence" value="ECO:0007669"/>
    <property type="project" value="UniProtKB-KW"/>
</dbReference>
<sequence>MMDVETLSGEQVKRVLHYFIQEQDAIVSDWMKHAHIKKEDPFYEEVLKNGYRTLELMNQFFETSDTSPIQNLTKKIAPERIQAKTDISDFVYNITIGRQLVIEKALSLELQNEEQKWVLLRLNQYFDQLLFFAIKEFSGLKESIIETKNQFIQEMHSDRLTILGQIAASFAHEFRNPLTSIKGFIYLLENEMGANEKARDYLGIMTEEMENLQDKISQFLLLSKMKGLDDYISVFDLEASLSEMIHFLYPRFLEAKITLNTDIQPDLLIEGDKAQIKQVILNILNNAVEELCDISTERLISVLAYEQGGAVFLDITNNGSPIPAHLLENIFEPFITTKKLGTGIGLSVCRQIVEKHNGRISVTSHRNATTFTIELPKANSSD</sequence>
<protein>
    <recommendedName>
        <fullName evidence="2">histidine kinase</fullName>
        <ecNumber evidence="2">2.7.13.3</ecNumber>
    </recommendedName>
</protein>
<dbReference type="PANTHER" id="PTHR43065:SF10">
    <property type="entry name" value="PEROXIDE STRESS-ACTIVATED HISTIDINE KINASE MAK3"/>
    <property type="match status" value="1"/>
</dbReference>
<dbReference type="InterPro" id="IPR003661">
    <property type="entry name" value="HisK_dim/P_dom"/>
</dbReference>
<keyword evidence="8" id="KW-0902">Two-component regulatory system</keyword>
<evidence type="ECO:0000256" key="7">
    <source>
        <dbReference type="ARBA" id="ARBA00022840"/>
    </source>
</evidence>
<dbReference type="InterPro" id="IPR036890">
    <property type="entry name" value="HATPase_C_sf"/>
</dbReference>
<dbReference type="AlphaFoldDB" id="I8UCC9"/>
<evidence type="ECO:0000313" key="11">
    <source>
        <dbReference type="Proteomes" id="UP000004080"/>
    </source>
</evidence>
<evidence type="ECO:0000256" key="3">
    <source>
        <dbReference type="ARBA" id="ARBA00022553"/>
    </source>
</evidence>
<name>I8UCC9_9BACL</name>
<keyword evidence="7" id="KW-0067">ATP-binding</keyword>
<keyword evidence="6 10" id="KW-0418">Kinase</keyword>
<dbReference type="SUPFAM" id="SSF47384">
    <property type="entry name" value="Homodimeric domain of signal transducing histidine kinase"/>
    <property type="match status" value="1"/>
</dbReference>
<dbReference type="Gene3D" id="3.30.565.10">
    <property type="entry name" value="Histidine kinase-like ATPase, C-terminal domain"/>
    <property type="match status" value="1"/>
</dbReference>
<proteinExistence type="predicted"/>
<keyword evidence="3" id="KW-0597">Phosphoprotein</keyword>
<dbReference type="STRING" id="1196324.A374_14570"/>
<dbReference type="Gene3D" id="1.10.287.130">
    <property type="match status" value="1"/>
</dbReference>
<evidence type="ECO:0000259" key="9">
    <source>
        <dbReference type="PROSITE" id="PS50109"/>
    </source>
</evidence>
<dbReference type="OrthoDB" id="9815750at2"/>
<dbReference type="Gene3D" id="1.10.490.70">
    <property type="entry name" value="Histidine kinase N-terminal domain"/>
    <property type="match status" value="1"/>
</dbReference>
<dbReference type="InterPro" id="IPR004358">
    <property type="entry name" value="Sig_transdc_His_kin-like_C"/>
</dbReference>
<accession>I8UCC9</accession>
<gene>
    <name evidence="10" type="ORF">A374_14570</name>
</gene>
<dbReference type="PATRIC" id="fig|1196324.3.peg.2978"/>
<comment type="caution">
    <text evidence="10">The sequence shown here is derived from an EMBL/GenBank/DDBJ whole genome shotgun (WGS) entry which is preliminary data.</text>
</comment>
<evidence type="ECO:0000256" key="6">
    <source>
        <dbReference type="ARBA" id="ARBA00022777"/>
    </source>
</evidence>
<dbReference type="InterPro" id="IPR003594">
    <property type="entry name" value="HATPase_dom"/>
</dbReference>
<dbReference type="PROSITE" id="PS50109">
    <property type="entry name" value="HIS_KIN"/>
    <property type="match status" value="1"/>
</dbReference>
<feature type="domain" description="Histidine kinase" evidence="9">
    <location>
        <begin position="169"/>
        <end position="379"/>
    </location>
</feature>
<evidence type="ECO:0000313" key="10">
    <source>
        <dbReference type="EMBL" id="EIT84560.1"/>
    </source>
</evidence>
<dbReference type="eggNOG" id="COG4191">
    <property type="taxonomic scope" value="Bacteria"/>
</dbReference>
<dbReference type="SMART" id="SM00388">
    <property type="entry name" value="HisKA"/>
    <property type="match status" value="1"/>
</dbReference>
<keyword evidence="5" id="KW-0547">Nucleotide-binding</keyword>
<dbReference type="InterPro" id="IPR036097">
    <property type="entry name" value="HisK_dim/P_sf"/>
</dbReference>
<dbReference type="Pfam" id="PF02518">
    <property type="entry name" value="HATPase_c"/>
    <property type="match status" value="1"/>
</dbReference>
<dbReference type="Proteomes" id="UP000004080">
    <property type="component" value="Unassembled WGS sequence"/>
</dbReference>
<dbReference type="RefSeq" id="WP_007202990.1">
    <property type="nucleotide sequence ID" value="NZ_AKKV01000031.1"/>
</dbReference>
<organism evidence="10 11">
    <name type="scientific">Fictibacillus macauensis ZFHKF-1</name>
    <dbReference type="NCBI Taxonomy" id="1196324"/>
    <lineage>
        <taxon>Bacteria</taxon>
        <taxon>Bacillati</taxon>
        <taxon>Bacillota</taxon>
        <taxon>Bacilli</taxon>
        <taxon>Bacillales</taxon>
        <taxon>Fictibacillaceae</taxon>
        <taxon>Fictibacillus</taxon>
    </lineage>
</organism>
<dbReference type="Pfam" id="PF00512">
    <property type="entry name" value="HisKA"/>
    <property type="match status" value="1"/>
</dbReference>
<dbReference type="SMART" id="SM00387">
    <property type="entry name" value="HATPase_c"/>
    <property type="match status" value="1"/>
</dbReference>
<dbReference type="CDD" id="cd14755">
    <property type="entry name" value="GS_BA2291-HK-like"/>
    <property type="match status" value="1"/>
</dbReference>
<dbReference type="PRINTS" id="PR00344">
    <property type="entry name" value="BCTRLSENSOR"/>
</dbReference>
<dbReference type="EC" id="2.7.13.3" evidence="2"/>
<dbReference type="InterPro" id="IPR018984">
    <property type="entry name" value="Histidine_kinase_N"/>
</dbReference>
<dbReference type="SUPFAM" id="SSF55874">
    <property type="entry name" value="ATPase domain of HSP90 chaperone/DNA topoisomerase II/histidine kinase"/>
    <property type="match status" value="1"/>
</dbReference>
<dbReference type="Pfam" id="PF09385">
    <property type="entry name" value="HisK_N"/>
    <property type="match status" value="1"/>
</dbReference>
<comment type="catalytic activity">
    <reaction evidence="1">
        <text>ATP + protein L-histidine = ADP + protein N-phospho-L-histidine.</text>
        <dbReference type="EC" id="2.7.13.3"/>
    </reaction>
</comment>
<evidence type="ECO:0000256" key="4">
    <source>
        <dbReference type="ARBA" id="ARBA00022679"/>
    </source>
</evidence>
<evidence type="ECO:0000256" key="1">
    <source>
        <dbReference type="ARBA" id="ARBA00000085"/>
    </source>
</evidence>
<dbReference type="GO" id="GO:0000155">
    <property type="term" value="F:phosphorelay sensor kinase activity"/>
    <property type="evidence" value="ECO:0007669"/>
    <property type="project" value="InterPro"/>
</dbReference>
<reference evidence="10 11" key="1">
    <citation type="journal article" date="2012" name="J. Bacteriol.">
        <title>Genome of Bacillus macauensis ZFHKF-1, a Long-Chain-Forming Bacterium.</title>
        <authorList>
            <person name="Cai L."/>
            <person name="Zhang T."/>
        </authorList>
    </citation>
    <scope>NUCLEOTIDE SEQUENCE [LARGE SCALE GENOMIC DNA]</scope>
    <source>
        <strain evidence="10 11">ZFHKF-1</strain>
    </source>
</reference>
<keyword evidence="11" id="KW-1185">Reference proteome</keyword>
<dbReference type="PANTHER" id="PTHR43065">
    <property type="entry name" value="SENSOR HISTIDINE KINASE"/>
    <property type="match status" value="1"/>
</dbReference>
<dbReference type="EMBL" id="AKKV01000031">
    <property type="protein sequence ID" value="EIT84560.1"/>
    <property type="molecule type" value="Genomic_DNA"/>
</dbReference>